<evidence type="ECO:0000256" key="5">
    <source>
        <dbReference type="ARBA" id="ARBA00023163"/>
    </source>
</evidence>
<dbReference type="PROSITE" id="PS50152">
    <property type="entry name" value="25A_SYNTH_3"/>
    <property type="match status" value="1"/>
</dbReference>
<evidence type="ECO:0000256" key="2">
    <source>
        <dbReference type="ARBA" id="ARBA00023015"/>
    </source>
</evidence>
<reference evidence="8 9" key="2">
    <citation type="submission" date="2018-11" db="EMBL/GenBank/DDBJ databases">
        <authorList>
            <consortium name="Pathogen Informatics"/>
        </authorList>
    </citation>
    <scope>NUCLEOTIDE SEQUENCE [LARGE SCALE GENOMIC DNA]</scope>
</reference>
<protein>
    <submittedName>
        <fullName evidence="10">DZF domain-containing protein</fullName>
    </submittedName>
</protein>
<evidence type="ECO:0000256" key="3">
    <source>
        <dbReference type="ARBA" id="ARBA00023125"/>
    </source>
</evidence>
<sequence>MKESKHQCSYNQFTIRSHPFSYTTFDPVYCSSIFPGVDPLPENEELSSYLMQILSRVTPSTNETLSVGTLAYRVMESLESLAFAKSTSDFGIQRTSLVGSFKKGTLLAGHKVADAVVLLRDLPTIKLTRHIGHVLTEKLFGCEIIYQPYGFDVEQGGVCVRVVFAVENVDGISNGQEGVHISQSDQKLAHLAVLHGRWAEQNASHPNVKALIRSLKDLRRRFVGFSHLNPWQIDMIASHVIMDGPIAEPLSLSAGFHRFIQILSSGFFAPSSSGLLDPFRLGQRRVHVTMSLAQQDELCRTAQTVCKILKMGKYQVLFDNMCPVKLITLEELVNSANALPGEKISVPNPIDLGLSPVEIVDQNRISD</sequence>
<organism evidence="10">
    <name type="scientific">Rodentolepis nana</name>
    <name type="common">Dwarf tapeworm</name>
    <name type="synonym">Hymenolepis nana</name>
    <dbReference type="NCBI Taxonomy" id="102285"/>
    <lineage>
        <taxon>Eukaryota</taxon>
        <taxon>Metazoa</taxon>
        <taxon>Spiralia</taxon>
        <taxon>Lophotrochozoa</taxon>
        <taxon>Platyhelminthes</taxon>
        <taxon>Cestoda</taxon>
        <taxon>Eucestoda</taxon>
        <taxon>Cyclophyllidea</taxon>
        <taxon>Hymenolepididae</taxon>
        <taxon>Rodentolepis</taxon>
    </lineage>
</organism>
<dbReference type="InterPro" id="IPR043519">
    <property type="entry name" value="NT_sf"/>
</dbReference>
<reference evidence="10" key="1">
    <citation type="submission" date="2017-02" db="UniProtKB">
        <authorList>
            <consortium name="WormBaseParasite"/>
        </authorList>
    </citation>
    <scope>IDENTIFICATION</scope>
</reference>
<keyword evidence="2" id="KW-0805">Transcription regulation</keyword>
<evidence type="ECO:0000313" key="10">
    <source>
        <dbReference type="WBParaSite" id="HNAJ_0000772601-mRNA-1"/>
    </source>
</evidence>
<dbReference type="InterPro" id="IPR049402">
    <property type="entry name" value="DZF_dom_C"/>
</dbReference>
<dbReference type="InterPro" id="IPR052134">
    <property type="entry name" value="ILF2"/>
</dbReference>
<keyword evidence="6" id="KW-0539">Nucleus</keyword>
<comment type="subcellular location">
    <subcellularLocation>
        <location evidence="1">Nucleus</location>
    </subcellularLocation>
</comment>
<dbReference type="Gene3D" id="3.30.460.10">
    <property type="entry name" value="Beta Polymerase, domain 2"/>
    <property type="match status" value="1"/>
</dbReference>
<dbReference type="OrthoDB" id="5775647at2759"/>
<evidence type="ECO:0000259" key="7">
    <source>
        <dbReference type="PROSITE" id="PS51703"/>
    </source>
</evidence>
<dbReference type="SMART" id="SM00572">
    <property type="entry name" value="DZF"/>
    <property type="match status" value="1"/>
</dbReference>
<dbReference type="WBParaSite" id="HNAJ_0000772601-mRNA-1">
    <property type="protein sequence ID" value="HNAJ_0000772601-mRNA-1"/>
    <property type="gene ID" value="HNAJ_0000772601"/>
</dbReference>
<keyword evidence="9" id="KW-1185">Reference proteome</keyword>
<dbReference type="InterPro" id="IPR006561">
    <property type="entry name" value="DZF_dom"/>
</dbReference>
<name>A0A0R3TKL4_RODNA</name>
<evidence type="ECO:0000313" key="9">
    <source>
        <dbReference type="Proteomes" id="UP000278807"/>
    </source>
</evidence>
<dbReference type="AlphaFoldDB" id="A0A0R3TKL4"/>
<dbReference type="Proteomes" id="UP000278807">
    <property type="component" value="Unassembled WGS sequence"/>
</dbReference>
<dbReference type="GO" id="GO:0045893">
    <property type="term" value="P:positive regulation of DNA-templated transcription"/>
    <property type="evidence" value="ECO:0007669"/>
    <property type="project" value="TreeGrafter"/>
</dbReference>
<dbReference type="PROSITE" id="PS51703">
    <property type="entry name" value="DZF"/>
    <property type="match status" value="1"/>
</dbReference>
<dbReference type="InterPro" id="IPR049401">
    <property type="entry name" value="DZF_dom_N"/>
</dbReference>
<keyword evidence="3" id="KW-0238">DNA-binding</keyword>
<dbReference type="GO" id="GO:0003725">
    <property type="term" value="F:double-stranded RNA binding"/>
    <property type="evidence" value="ECO:0007669"/>
    <property type="project" value="TreeGrafter"/>
</dbReference>
<evidence type="ECO:0000313" key="8">
    <source>
        <dbReference type="EMBL" id="VDO03582.1"/>
    </source>
</evidence>
<dbReference type="STRING" id="102285.A0A0R3TKL4"/>
<feature type="domain" description="DZF" evidence="7">
    <location>
        <begin position="18"/>
        <end position="352"/>
    </location>
</feature>
<evidence type="ECO:0000256" key="1">
    <source>
        <dbReference type="ARBA" id="ARBA00004123"/>
    </source>
</evidence>
<keyword evidence="5" id="KW-0804">Transcription</keyword>
<evidence type="ECO:0000256" key="6">
    <source>
        <dbReference type="ARBA" id="ARBA00023242"/>
    </source>
</evidence>
<keyword evidence="4" id="KW-0010">Activator</keyword>
<accession>A0A0R3TKL4</accession>
<dbReference type="PANTHER" id="PTHR46447:SF1">
    <property type="entry name" value="INTERLEUKIN ENHANCER-BINDING FACTOR 2"/>
    <property type="match status" value="1"/>
</dbReference>
<proteinExistence type="predicted"/>
<dbReference type="GO" id="GO:0003677">
    <property type="term" value="F:DNA binding"/>
    <property type="evidence" value="ECO:0007669"/>
    <property type="project" value="UniProtKB-KW"/>
</dbReference>
<dbReference type="EMBL" id="UZAE01012114">
    <property type="protein sequence ID" value="VDO03582.1"/>
    <property type="molecule type" value="Genomic_DNA"/>
</dbReference>
<evidence type="ECO:0000256" key="4">
    <source>
        <dbReference type="ARBA" id="ARBA00023159"/>
    </source>
</evidence>
<dbReference type="PANTHER" id="PTHR46447">
    <property type="entry name" value="INTERLEUKIN ENHANCER-BINDING FACTOR"/>
    <property type="match status" value="1"/>
</dbReference>
<dbReference type="Pfam" id="PF20965">
    <property type="entry name" value="DZF_C"/>
    <property type="match status" value="1"/>
</dbReference>
<dbReference type="Pfam" id="PF07528">
    <property type="entry name" value="DZF_N"/>
    <property type="match status" value="1"/>
</dbReference>
<gene>
    <name evidence="8" type="ORF">HNAJ_LOCUS7722</name>
</gene>
<dbReference type="Gene3D" id="1.10.1410.40">
    <property type="match status" value="1"/>
</dbReference>
<dbReference type="GO" id="GO:0071013">
    <property type="term" value="C:catalytic step 2 spliceosome"/>
    <property type="evidence" value="ECO:0007669"/>
    <property type="project" value="TreeGrafter"/>
</dbReference>
<dbReference type="SUPFAM" id="SSF81301">
    <property type="entry name" value="Nucleotidyltransferase"/>
    <property type="match status" value="1"/>
</dbReference>